<name>A0A127Q4U2_9BURK</name>
<dbReference type="Gene3D" id="3.40.50.2300">
    <property type="match status" value="2"/>
</dbReference>
<dbReference type="PROSITE" id="PS51257">
    <property type="entry name" value="PROKAR_LIPOPROTEIN"/>
    <property type="match status" value="1"/>
</dbReference>
<feature type="domain" description="Leucine-binding protein" evidence="3">
    <location>
        <begin position="40"/>
        <end position="370"/>
    </location>
</feature>
<reference evidence="4 5" key="1">
    <citation type="submission" date="2015-11" db="EMBL/GenBank/DDBJ databases">
        <title>Exploring the genomic traits of fungus-feeding bacterial genus Collimonas.</title>
        <authorList>
            <person name="Song C."/>
            <person name="Schmidt R."/>
            <person name="de Jager V."/>
            <person name="Krzyzanowska D."/>
            <person name="Jongedijk E."/>
            <person name="Cankar K."/>
            <person name="Beekwilder J."/>
            <person name="van Veen A."/>
            <person name="de Boer W."/>
            <person name="van Veen J.A."/>
            <person name="Garbeva P."/>
        </authorList>
    </citation>
    <scope>NUCLEOTIDE SEQUENCE [LARGE SCALE GENOMIC DNA]</scope>
    <source>
        <strain evidence="4 5">Ter91</strain>
    </source>
</reference>
<dbReference type="InterPro" id="IPR028081">
    <property type="entry name" value="Leu-bd"/>
</dbReference>
<dbReference type="CDD" id="cd06326">
    <property type="entry name" value="PBP1_ABC_ligand_binding-like"/>
    <property type="match status" value="1"/>
</dbReference>
<gene>
    <name evidence="4" type="ORF">CPter91_2750</name>
</gene>
<dbReference type="InterPro" id="IPR028082">
    <property type="entry name" value="Peripla_BP_I"/>
</dbReference>
<dbReference type="PANTHER" id="PTHR47235">
    <property type="entry name" value="BLR6548 PROTEIN"/>
    <property type="match status" value="1"/>
</dbReference>
<keyword evidence="2" id="KW-0732">Signal</keyword>
<organism evidence="4 5">
    <name type="scientific">Collimonas pratensis</name>
    <dbReference type="NCBI Taxonomy" id="279113"/>
    <lineage>
        <taxon>Bacteria</taxon>
        <taxon>Pseudomonadati</taxon>
        <taxon>Pseudomonadota</taxon>
        <taxon>Betaproteobacteria</taxon>
        <taxon>Burkholderiales</taxon>
        <taxon>Oxalobacteraceae</taxon>
        <taxon>Collimonas</taxon>
    </lineage>
</organism>
<dbReference type="AlphaFoldDB" id="A0A127Q4U2"/>
<evidence type="ECO:0000313" key="5">
    <source>
        <dbReference type="Proteomes" id="UP000074561"/>
    </source>
</evidence>
<dbReference type="STRING" id="279113.CPter91_2750"/>
<evidence type="ECO:0000256" key="2">
    <source>
        <dbReference type="ARBA" id="ARBA00022729"/>
    </source>
</evidence>
<dbReference type="SUPFAM" id="SSF53822">
    <property type="entry name" value="Periplasmic binding protein-like I"/>
    <property type="match status" value="1"/>
</dbReference>
<sequence length="385" mass="41930">MSLENKDNQGENNMKMLTGILLSVACALVQAEQRPAQDKIVIGQSVELSGEATGKENMEGALAYFAWVNAQGGIYGRKIELKSYDDKRKPETTRLNTEKLLKEDNALALFGYRSTPTVEAVLPLLLSEKVPLVAPFSGGQSLHQPFNPYLFNLRASYQAETAKMIELFGSLGIRKVAILYQDDSFGKDGLAGFQRNLAAHKLSPLLIASYDRKDLKVEQAVSAIAAANPQAVLMACTPSACADFVKQMHKKGAHPTFMMLSNVSSETFFESLGDDGRGVSVMQVMPYPKDFAAPATREFQSVLKSMAKPPPASYSAFEGFVAAKLLTEGLRRAGPNPTRPKLIAALETIRDYDLGGVRVSYSPDNHDGSTFVEMIMVGKRGAILH</sequence>
<accession>A0A127Q4U2</accession>
<dbReference type="PANTHER" id="PTHR47235:SF1">
    <property type="entry name" value="BLR6548 PROTEIN"/>
    <property type="match status" value="1"/>
</dbReference>
<protein>
    <submittedName>
        <fullName evidence="4">Receptor ligand binding region family protein</fullName>
    </submittedName>
</protein>
<dbReference type="Pfam" id="PF13458">
    <property type="entry name" value="Peripla_BP_6"/>
    <property type="match status" value="1"/>
</dbReference>
<comment type="similarity">
    <text evidence="1">Belongs to the leucine-binding protein family.</text>
</comment>
<evidence type="ECO:0000256" key="1">
    <source>
        <dbReference type="ARBA" id="ARBA00010062"/>
    </source>
</evidence>
<evidence type="ECO:0000259" key="3">
    <source>
        <dbReference type="Pfam" id="PF13458"/>
    </source>
</evidence>
<keyword evidence="4" id="KW-0675">Receptor</keyword>
<dbReference type="KEGG" id="cpra:CPter91_2750"/>
<evidence type="ECO:0000313" key="4">
    <source>
        <dbReference type="EMBL" id="AMP05098.1"/>
    </source>
</evidence>
<dbReference type="PATRIC" id="fig|279113.9.peg.2714"/>
<dbReference type="Proteomes" id="UP000074561">
    <property type="component" value="Chromosome"/>
</dbReference>
<dbReference type="EMBL" id="CP013234">
    <property type="protein sequence ID" value="AMP05098.1"/>
    <property type="molecule type" value="Genomic_DNA"/>
</dbReference>
<proteinExistence type="inferred from homology"/>